<gene>
    <name evidence="1" type="ORF">KC01_LOCUS19789</name>
</gene>
<dbReference type="Proteomes" id="UP001497482">
    <property type="component" value="Chromosome 19"/>
</dbReference>
<protein>
    <submittedName>
        <fullName evidence="1">Uncharacterized protein</fullName>
    </submittedName>
</protein>
<name>A0AAV2KNC6_KNICA</name>
<evidence type="ECO:0000313" key="1">
    <source>
        <dbReference type="EMBL" id="CAL1590253.1"/>
    </source>
</evidence>
<accession>A0AAV2KNC6</accession>
<sequence length="85" mass="9516">MGYHRASLAPPELQAMLDMVHWVKRVSQDSQVLKVFLEVLENLGLVTQGPPDTEASPETLVYPVCLEHPGILERKVSAQCDVFEQ</sequence>
<organism evidence="1 2">
    <name type="scientific">Knipowitschia caucasica</name>
    <name type="common">Caucasian dwarf goby</name>
    <name type="synonym">Pomatoschistus caucasicus</name>
    <dbReference type="NCBI Taxonomy" id="637954"/>
    <lineage>
        <taxon>Eukaryota</taxon>
        <taxon>Metazoa</taxon>
        <taxon>Chordata</taxon>
        <taxon>Craniata</taxon>
        <taxon>Vertebrata</taxon>
        <taxon>Euteleostomi</taxon>
        <taxon>Actinopterygii</taxon>
        <taxon>Neopterygii</taxon>
        <taxon>Teleostei</taxon>
        <taxon>Neoteleostei</taxon>
        <taxon>Acanthomorphata</taxon>
        <taxon>Gobiaria</taxon>
        <taxon>Gobiiformes</taxon>
        <taxon>Gobioidei</taxon>
        <taxon>Gobiidae</taxon>
        <taxon>Gobiinae</taxon>
        <taxon>Knipowitschia</taxon>
    </lineage>
</organism>
<dbReference type="EMBL" id="OZ035841">
    <property type="protein sequence ID" value="CAL1590253.1"/>
    <property type="molecule type" value="Genomic_DNA"/>
</dbReference>
<dbReference type="AlphaFoldDB" id="A0AAV2KNC6"/>
<keyword evidence="2" id="KW-1185">Reference proteome</keyword>
<reference evidence="1 2" key="1">
    <citation type="submission" date="2024-04" db="EMBL/GenBank/DDBJ databases">
        <authorList>
            <person name="Waldvogel A.-M."/>
            <person name="Schoenle A."/>
        </authorList>
    </citation>
    <scope>NUCLEOTIDE SEQUENCE [LARGE SCALE GENOMIC DNA]</scope>
</reference>
<proteinExistence type="predicted"/>
<evidence type="ECO:0000313" key="2">
    <source>
        <dbReference type="Proteomes" id="UP001497482"/>
    </source>
</evidence>